<dbReference type="EMBL" id="BLAX01000001">
    <property type="protein sequence ID" value="GET34639.1"/>
    <property type="molecule type" value="Genomic_DNA"/>
</dbReference>
<sequence>MEIEEYYKKLEEIAIELEKMQVATHEYLNGKISEDDSEIKELISFRKDFIDSKELDKVLGYLIIGFFNQCSGIERVACFVMTFEIDEIKTKNNWEKRCKLYSAEQPIFQLEPKLFEHIRTKRNGKQDFELIDFSVFNQINDSEIIKSNESYTLIDSALNPLIVVWAKESFKDNPLYIRVNPFKAFKEQPLQTLFESILMPANPNWWRNLSIHNRTKEGASYLLDDCSPAKNERQFWEFHVKKIRRLEVIAKRNSKGNLSMMIEELTNIDSQGLMFGRMIHLDTDSPYGTDFNDSTLNHLDLAINVYDGKGASLRNDDNLSAGNKSTDASYRTHLLRIENIPFKALFGFAISFFKSQTLTGEWFEDQFQNVSD</sequence>
<comment type="caution">
    <text evidence="1">The sequence shown here is derived from an EMBL/GenBank/DDBJ whole genome shotgun (WGS) entry which is preliminary data.</text>
</comment>
<accession>A0A5M4B393</accession>
<dbReference type="Proteomes" id="UP000391834">
    <property type="component" value="Unassembled WGS sequence"/>
</dbReference>
<evidence type="ECO:0000313" key="1">
    <source>
        <dbReference type="EMBL" id="GET34639.1"/>
    </source>
</evidence>
<keyword evidence="2" id="KW-1185">Reference proteome</keyword>
<evidence type="ECO:0000313" key="2">
    <source>
        <dbReference type="Proteomes" id="UP000391834"/>
    </source>
</evidence>
<name>A0A5M4B393_9BACT</name>
<dbReference type="OrthoDB" id="2991199at2"/>
<gene>
    <name evidence="1" type="ORF">PbJCM13498_35020</name>
</gene>
<organism evidence="1 2">
    <name type="scientific">Prolixibacter bellariivorans</name>
    <dbReference type="NCBI Taxonomy" id="314319"/>
    <lineage>
        <taxon>Bacteria</taxon>
        <taxon>Pseudomonadati</taxon>
        <taxon>Bacteroidota</taxon>
        <taxon>Bacteroidia</taxon>
        <taxon>Marinilabiliales</taxon>
        <taxon>Prolixibacteraceae</taxon>
        <taxon>Prolixibacter</taxon>
    </lineage>
</organism>
<protein>
    <submittedName>
        <fullName evidence="1">Uncharacterized protein</fullName>
    </submittedName>
</protein>
<dbReference type="RefSeq" id="WP_027585498.1">
    <property type="nucleotide sequence ID" value="NZ_BLAX01000001.1"/>
</dbReference>
<proteinExistence type="predicted"/>
<dbReference type="AlphaFoldDB" id="A0A5M4B393"/>
<reference evidence="1 2" key="1">
    <citation type="submission" date="2019-10" db="EMBL/GenBank/DDBJ databases">
        <title>Prolixibacter strains distinguished by the presence of nitrate reductase genes were adept at nitrate-dependent anaerobic corrosion of metallic iron and carbon steel.</title>
        <authorList>
            <person name="Iino T."/>
            <person name="Shono N."/>
            <person name="Ito K."/>
            <person name="Nakamura R."/>
            <person name="Sueoka K."/>
            <person name="Harayama S."/>
            <person name="Ohkuma M."/>
        </authorList>
    </citation>
    <scope>NUCLEOTIDE SEQUENCE [LARGE SCALE GENOMIC DNA]</scope>
    <source>
        <strain evidence="1 2">JCM 13498</strain>
    </source>
</reference>